<dbReference type="Pfam" id="PF02485">
    <property type="entry name" value="Branch"/>
    <property type="match status" value="1"/>
</dbReference>
<sequence>MAAPPHQRQWCYATFYLLLALLFSLDQVACNLPIELQHKLTDSRNDHEQRAADGTADTKDKEQTPPQHQTGFSEEYLDMFSHCNCPANDPNYDASQNTTPTAKMAYLISVHNKRTIHDGAYLLKALMETSHPGNTAIILIHVDKRVGIASRADKLYAQDDKNKYLYDDSVLKRYVDACLATPACTGNNSKDSDATILEVHSHFSPEWSKWSMNDPTIWGLEYLVHHSKFNHHSSQQKRPWDVFINLSGDTLPVITGQRISQLFEPNDGPLGNTNFVTSASCVTGLLPTSIYHFPKHWMKRAHYFQKEIPKTLSYIDETGEWREDVEIPIYFGSQWMALTYDFVSHVVRSMDHPNGLGNVLKETLIDTEVLMTDETFFATILMNSPEFKDTLPKLNADGALERYPSLFSLRYERMDENNPGPWGKFRSSDPLMDIPPRFADHTDGEGAAKPWGPYFLGVYDLGAIRDSGALFIRKVSWTVDENLIVMLPIEKSGTEEEAKLEWDMLPDLRWPEFGVKVRDPFVWDWENAKLEKQDHRKEKE</sequence>
<keyword evidence="12" id="KW-0735">Signal-anchor</keyword>
<dbReference type="GO" id="GO:0000139">
    <property type="term" value="C:Golgi membrane"/>
    <property type="evidence" value="ECO:0007669"/>
    <property type="project" value="UniProtKB-SubCell"/>
</dbReference>
<keyword evidence="14" id="KW-0333">Golgi apparatus</keyword>
<evidence type="ECO:0000256" key="19">
    <source>
        <dbReference type="ARBA" id="ARBA00047847"/>
    </source>
</evidence>
<protein>
    <recommendedName>
        <fullName evidence="6">protein xylosyltransferase</fullName>
        <ecNumber evidence="6">2.4.2.26</ecNumber>
    </recommendedName>
    <alternativeName>
        <fullName evidence="18">Peptide O-xylosyltransferase</fullName>
    </alternativeName>
</protein>
<evidence type="ECO:0000256" key="17">
    <source>
        <dbReference type="ARBA" id="ARBA00023180"/>
    </source>
</evidence>
<dbReference type="OMA" id="SPEWSKW"/>
<dbReference type="RefSeq" id="XP_002293916.1">
    <property type="nucleotide sequence ID" value="XM_002293880.1"/>
</dbReference>
<dbReference type="InParanoid" id="B8CCB0"/>
<evidence type="ECO:0000256" key="14">
    <source>
        <dbReference type="ARBA" id="ARBA00023034"/>
    </source>
</evidence>
<dbReference type="eggNOG" id="ENOG502SP1U">
    <property type="taxonomic scope" value="Eukaryota"/>
</dbReference>
<keyword evidence="13" id="KW-1133">Transmembrane helix</keyword>
<dbReference type="Proteomes" id="UP000001449">
    <property type="component" value="Chromosome 14"/>
</dbReference>
<evidence type="ECO:0000256" key="7">
    <source>
        <dbReference type="ARBA" id="ARBA00022676"/>
    </source>
</evidence>
<evidence type="ECO:0000256" key="6">
    <source>
        <dbReference type="ARBA" id="ARBA00011972"/>
    </source>
</evidence>
<dbReference type="EC" id="2.4.2.26" evidence="6"/>
<dbReference type="PaxDb" id="35128-Thaps9792"/>
<evidence type="ECO:0000256" key="12">
    <source>
        <dbReference type="ARBA" id="ARBA00022968"/>
    </source>
</evidence>
<dbReference type="EMBL" id="CM000649">
    <property type="protein sequence ID" value="EED88925.1"/>
    <property type="molecule type" value="Genomic_DNA"/>
</dbReference>
<evidence type="ECO:0000313" key="22">
    <source>
        <dbReference type="EMBL" id="EED88925.1"/>
    </source>
</evidence>
<dbReference type="GO" id="GO:0030158">
    <property type="term" value="F:protein xylosyltransferase activity"/>
    <property type="evidence" value="ECO:0007669"/>
    <property type="project" value="UniProtKB-EC"/>
</dbReference>
<dbReference type="GO" id="GO:0015012">
    <property type="term" value="P:heparan sulfate proteoglycan biosynthetic process"/>
    <property type="evidence" value="ECO:0007669"/>
    <property type="project" value="UniProtKB-UniPathway"/>
</dbReference>
<dbReference type="UniPathway" id="UPA00756"/>
<dbReference type="HOGENOM" id="CLU_504833_0_0_1"/>
<keyword evidence="7" id="KW-0328">Glycosyltransferase</keyword>
<keyword evidence="10" id="KW-0479">Metal-binding</keyword>
<gene>
    <name evidence="22" type="ORF">THAPSDRAFT_9792</name>
</gene>
<dbReference type="UniPathway" id="UPA00755"/>
<accession>B8CCB0</accession>
<evidence type="ECO:0000256" key="21">
    <source>
        <dbReference type="SAM" id="SignalP"/>
    </source>
</evidence>
<evidence type="ECO:0000313" key="23">
    <source>
        <dbReference type="Proteomes" id="UP000001449"/>
    </source>
</evidence>
<dbReference type="GeneID" id="7450876"/>
<keyword evidence="11" id="KW-0256">Endoplasmic reticulum</keyword>
<evidence type="ECO:0000256" key="20">
    <source>
        <dbReference type="SAM" id="MobiDB-lite"/>
    </source>
</evidence>
<comment type="catalytic activity">
    <reaction evidence="19">
        <text>UDP-alpha-D-xylose + L-seryl-[protein] = 3-O-(beta-D-xylosyl)-L-seryl-[protein] + UDP + H(+)</text>
        <dbReference type="Rhea" id="RHEA:50192"/>
        <dbReference type="Rhea" id="RHEA-COMP:9863"/>
        <dbReference type="Rhea" id="RHEA-COMP:12567"/>
        <dbReference type="ChEBI" id="CHEBI:15378"/>
        <dbReference type="ChEBI" id="CHEBI:29999"/>
        <dbReference type="ChEBI" id="CHEBI:57632"/>
        <dbReference type="ChEBI" id="CHEBI:58223"/>
        <dbReference type="ChEBI" id="CHEBI:132085"/>
        <dbReference type="EC" id="2.4.2.26"/>
    </reaction>
</comment>
<dbReference type="InterPro" id="IPR043538">
    <property type="entry name" value="XYLT"/>
</dbReference>
<comment type="pathway">
    <text evidence="3">Glycan metabolism; chondroitin sulfate biosynthesis.</text>
</comment>
<evidence type="ECO:0000256" key="16">
    <source>
        <dbReference type="ARBA" id="ARBA00023157"/>
    </source>
</evidence>
<reference evidence="22 23" key="2">
    <citation type="journal article" date="2008" name="Nature">
        <title>The Phaeodactylum genome reveals the evolutionary history of diatom genomes.</title>
        <authorList>
            <person name="Bowler C."/>
            <person name="Allen A.E."/>
            <person name="Badger J.H."/>
            <person name="Grimwood J."/>
            <person name="Jabbari K."/>
            <person name="Kuo A."/>
            <person name="Maheswari U."/>
            <person name="Martens C."/>
            <person name="Maumus F."/>
            <person name="Otillar R.P."/>
            <person name="Rayko E."/>
            <person name="Salamov A."/>
            <person name="Vandepoele K."/>
            <person name="Beszteri B."/>
            <person name="Gruber A."/>
            <person name="Heijde M."/>
            <person name="Katinka M."/>
            <person name="Mock T."/>
            <person name="Valentin K."/>
            <person name="Verret F."/>
            <person name="Berges J.A."/>
            <person name="Brownlee C."/>
            <person name="Cadoret J.P."/>
            <person name="Chiovitti A."/>
            <person name="Choi C.J."/>
            <person name="Coesel S."/>
            <person name="De Martino A."/>
            <person name="Detter J.C."/>
            <person name="Durkin C."/>
            <person name="Falciatore A."/>
            <person name="Fournet J."/>
            <person name="Haruta M."/>
            <person name="Huysman M.J."/>
            <person name="Jenkins B.D."/>
            <person name="Jiroutova K."/>
            <person name="Jorgensen R.E."/>
            <person name="Joubert Y."/>
            <person name="Kaplan A."/>
            <person name="Kroger N."/>
            <person name="Kroth P.G."/>
            <person name="La Roche J."/>
            <person name="Lindquist E."/>
            <person name="Lommer M."/>
            <person name="Martin-Jezequel V."/>
            <person name="Lopez P.J."/>
            <person name="Lucas S."/>
            <person name="Mangogna M."/>
            <person name="McGinnis K."/>
            <person name="Medlin L.K."/>
            <person name="Montsant A."/>
            <person name="Oudot-Le Secq M.P."/>
            <person name="Napoli C."/>
            <person name="Obornik M."/>
            <person name="Parker M.S."/>
            <person name="Petit J.L."/>
            <person name="Porcel B.M."/>
            <person name="Poulsen N."/>
            <person name="Robison M."/>
            <person name="Rychlewski L."/>
            <person name="Rynearson T.A."/>
            <person name="Schmutz J."/>
            <person name="Shapiro H."/>
            <person name="Siaut M."/>
            <person name="Stanley M."/>
            <person name="Sussman M.R."/>
            <person name="Taylor A.R."/>
            <person name="Vardi A."/>
            <person name="von Dassow P."/>
            <person name="Vyverman W."/>
            <person name="Willis A."/>
            <person name="Wyrwicz L.S."/>
            <person name="Rokhsar D.S."/>
            <person name="Weissenbach J."/>
            <person name="Armbrust E.V."/>
            <person name="Green B.R."/>
            <person name="Van de Peer Y."/>
            <person name="Grigoriev I.V."/>
        </authorList>
    </citation>
    <scope>NUCLEOTIDE SEQUENCE [LARGE SCALE GENOMIC DNA]</scope>
    <source>
        <strain evidence="22 23">CCMP1335</strain>
    </source>
</reference>
<keyword evidence="15" id="KW-0472">Membrane</keyword>
<comment type="pathway">
    <text evidence="4">Glycan metabolism; heparan sulfate biosynthesis.</text>
</comment>
<feature type="compositionally biased region" description="Basic and acidic residues" evidence="20">
    <location>
        <begin position="42"/>
        <end position="63"/>
    </location>
</feature>
<keyword evidence="23" id="KW-1185">Reference proteome</keyword>
<evidence type="ECO:0000256" key="3">
    <source>
        <dbReference type="ARBA" id="ARBA00004840"/>
    </source>
</evidence>
<dbReference type="KEGG" id="tps:THAPSDRAFT_9792"/>
<dbReference type="InterPro" id="IPR003406">
    <property type="entry name" value="Glyco_trans_14"/>
</dbReference>
<dbReference type="PANTHER" id="PTHR46025">
    <property type="entry name" value="XYLOSYLTRANSFERASE OXT"/>
    <property type="match status" value="1"/>
</dbReference>
<dbReference type="PANTHER" id="PTHR46025:SF3">
    <property type="entry name" value="XYLOSYLTRANSFERASE OXT"/>
    <property type="match status" value="1"/>
</dbReference>
<keyword evidence="8" id="KW-0808">Transferase</keyword>
<dbReference type="GO" id="GO:0046872">
    <property type="term" value="F:metal ion binding"/>
    <property type="evidence" value="ECO:0007669"/>
    <property type="project" value="UniProtKB-KW"/>
</dbReference>
<evidence type="ECO:0000256" key="11">
    <source>
        <dbReference type="ARBA" id="ARBA00022824"/>
    </source>
</evidence>
<reference evidence="22 23" key="1">
    <citation type="journal article" date="2004" name="Science">
        <title>The genome of the diatom Thalassiosira pseudonana: ecology, evolution, and metabolism.</title>
        <authorList>
            <person name="Armbrust E.V."/>
            <person name="Berges J.A."/>
            <person name="Bowler C."/>
            <person name="Green B.R."/>
            <person name="Martinez D."/>
            <person name="Putnam N.H."/>
            <person name="Zhou S."/>
            <person name="Allen A.E."/>
            <person name="Apt K.E."/>
            <person name="Bechner M."/>
            <person name="Brzezinski M.A."/>
            <person name="Chaal B.K."/>
            <person name="Chiovitti A."/>
            <person name="Davis A.K."/>
            <person name="Demarest M.S."/>
            <person name="Detter J.C."/>
            <person name="Glavina T."/>
            <person name="Goodstein D."/>
            <person name="Hadi M.Z."/>
            <person name="Hellsten U."/>
            <person name="Hildebrand M."/>
            <person name="Jenkins B.D."/>
            <person name="Jurka J."/>
            <person name="Kapitonov V.V."/>
            <person name="Kroger N."/>
            <person name="Lau W.W."/>
            <person name="Lane T.W."/>
            <person name="Larimer F.W."/>
            <person name="Lippmeier J.C."/>
            <person name="Lucas S."/>
            <person name="Medina M."/>
            <person name="Montsant A."/>
            <person name="Obornik M."/>
            <person name="Parker M.S."/>
            <person name="Palenik B."/>
            <person name="Pazour G.J."/>
            <person name="Richardson P.M."/>
            <person name="Rynearson T.A."/>
            <person name="Saito M.A."/>
            <person name="Schwartz D.C."/>
            <person name="Thamatrakoln K."/>
            <person name="Valentin K."/>
            <person name="Vardi A."/>
            <person name="Wilkerson F.P."/>
            <person name="Rokhsar D.S."/>
        </authorList>
    </citation>
    <scope>NUCLEOTIDE SEQUENCE [LARGE SCALE GENOMIC DNA]</scope>
    <source>
        <strain evidence="22 23">CCMP1335</strain>
    </source>
</reference>
<feature type="chain" id="PRO_5002869739" description="protein xylosyltransferase" evidence="21">
    <location>
        <begin position="31"/>
        <end position="540"/>
    </location>
</feature>
<evidence type="ECO:0000256" key="13">
    <source>
        <dbReference type="ARBA" id="ARBA00022989"/>
    </source>
</evidence>
<keyword evidence="21" id="KW-0732">Signal</keyword>
<comment type="subcellular location">
    <subcellularLocation>
        <location evidence="2">Endoplasmic reticulum membrane</location>
        <topology evidence="2">Single-pass type II membrane protein</topology>
    </subcellularLocation>
    <subcellularLocation>
        <location evidence="1">Golgi apparatus membrane</location>
        <topology evidence="1">Single-pass type II membrane protein</topology>
    </subcellularLocation>
</comment>
<keyword evidence="17" id="KW-0325">Glycoprotein</keyword>
<keyword evidence="9" id="KW-0812">Transmembrane</keyword>
<comment type="similarity">
    <text evidence="5">Belongs to the glycosyltransferase 14 family. XylT subfamily.</text>
</comment>
<feature type="region of interest" description="Disordered" evidence="20">
    <location>
        <begin position="42"/>
        <end position="69"/>
    </location>
</feature>
<keyword evidence="16" id="KW-1015">Disulfide bond</keyword>
<evidence type="ECO:0000256" key="8">
    <source>
        <dbReference type="ARBA" id="ARBA00022679"/>
    </source>
</evidence>
<feature type="signal peptide" evidence="21">
    <location>
        <begin position="1"/>
        <end position="30"/>
    </location>
</feature>
<proteinExistence type="inferred from homology"/>
<evidence type="ECO:0000256" key="10">
    <source>
        <dbReference type="ARBA" id="ARBA00022723"/>
    </source>
</evidence>
<evidence type="ECO:0000256" key="5">
    <source>
        <dbReference type="ARBA" id="ARBA00010195"/>
    </source>
</evidence>
<evidence type="ECO:0000256" key="4">
    <source>
        <dbReference type="ARBA" id="ARBA00005093"/>
    </source>
</evidence>
<evidence type="ECO:0000256" key="2">
    <source>
        <dbReference type="ARBA" id="ARBA00004648"/>
    </source>
</evidence>
<evidence type="ECO:0000256" key="15">
    <source>
        <dbReference type="ARBA" id="ARBA00023136"/>
    </source>
</evidence>
<dbReference type="AlphaFoldDB" id="B8CCB0"/>
<evidence type="ECO:0000256" key="1">
    <source>
        <dbReference type="ARBA" id="ARBA00004323"/>
    </source>
</evidence>
<dbReference type="GO" id="GO:0005789">
    <property type="term" value="C:endoplasmic reticulum membrane"/>
    <property type="evidence" value="ECO:0007669"/>
    <property type="project" value="UniProtKB-SubCell"/>
</dbReference>
<organism evidence="22 23">
    <name type="scientific">Thalassiosira pseudonana</name>
    <name type="common">Marine diatom</name>
    <name type="synonym">Cyclotella nana</name>
    <dbReference type="NCBI Taxonomy" id="35128"/>
    <lineage>
        <taxon>Eukaryota</taxon>
        <taxon>Sar</taxon>
        <taxon>Stramenopiles</taxon>
        <taxon>Ochrophyta</taxon>
        <taxon>Bacillariophyta</taxon>
        <taxon>Coscinodiscophyceae</taxon>
        <taxon>Thalassiosirophycidae</taxon>
        <taxon>Thalassiosirales</taxon>
        <taxon>Thalassiosiraceae</taxon>
        <taxon>Thalassiosira</taxon>
    </lineage>
</organism>
<name>B8CCB0_THAPS</name>
<evidence type="ECO:0000256" key="9">
    <source>
        <dbReference type="ARBA" id="ARBA00022692"/>
    </source>
</evidence>
<evidence type="ECO:0000256" key="18">
    <source>
        <dbReference type="ARBA" id="ARBA00042865"/>
    </source>
</evidence>